<reference evidence="5" key="1">
    <citation type="journal article" date="2023" name="Int. J. Mol. Sci.">
        <title>Metagenomics Revealed a New Genus 'Candidatus Thiocaldithrix dubininis' gen. nov., sp. nov. and a New Species 'Candidatus Thiothrix putei' sp. nov. in the Family Thiotrichaceae, Some Members of Which Have Traits of Both Na+- and H+-Motive Energetics.</title>
        <authorList>
            <person name="Ravin N.V."/>
            <person name="Muntyan M.S."/>
            <person name="Smolyakov D.D."/>
            <person name="Rudenko T.S."/>
            <person name="Beletsky A.V."/>
            <person name="Mardanov A.V."/>
            <person name="Grabovich M.Y."/>
        </authorList>
    </citation>
    <scope>NUCLEOTIDE SEQUENCE</scope>
    <source>
        <strain evidence="5">GKL-01</strain>
    </source>
</reference>
<evidence type="ECO:0000256" key="1">
    <source>
        <dbReference type="ARBA" id="ARBA00022553"/>
    </source>
</evidence>
<dbReference type="AlphaFoldDB" id="A0AA95H3B0"/>
<keyword evidence="1 3" id="KW-0597">Phosphoprotein</keyword>
<dbReference type="SMART" id="SM00448">
    <property type="entry name" value="REC"/>
    <property type="match status" value="1"/>
</dbReference>
<dbReference type="GO" id="GO:0000160">
    <property type="term" value="P:phosphorelay signal transduction system"/>
    <property type="evidence" value="ECO:0007669"/>
    <property type="project" value="UniProtKB-KW"/>
</dbReference>
<dbReference type="InterPro" id="IPR001789">
    <property type="entry name" value="Sig_transdc_resp-reg_receiver"/>
</dbReference>
<dbReference type="InterPro" id="IPR050595">
    <property type="entry name" value="Bact_response_regulator"/>
</dbReference>
<evidence type="ECO:0000259" key="4">
    <source>
        <dbReference type="PROSITE" id="PS50110"/>
    </source>
</evidence>
<dbReference type="Proteomes" id="UP001300672">
    <property type="component" value="Chromosome"/>
</dbReference>
<accession>A0AA95H3B0</accession>
<dbReference type="EMBL" id="CP124755">
    <property type="protein sequence ID" value="WGZ90307.1"/>
    <property type="molecule type" value="Genomic_DNA"/>
</dbReference>
<sequence>MSSTKNEIINIYFYELNEKDSNVIQRVIDFGKSQNKPFVLFPNLEQAHIIISSDAVLTKQGQTIHIKIGENESPDCNIFLKRPLLVTRVMRALDDAVHLINTNQPTDEALDTPVTTTQPIEPIQQTTEVVKQTASLEAAPVAITQSEQININTSDTLHANINPSARNITEVPKTEPIVKVTVAIEHELEDEQHYDYRALVVDDSAAIRKQLELELKASHIYPDFAETGEEALEKIQANQYDLIFLDIILPGIDGYEVCKTMRTKPNLKKTPIIMLSGKTSPLDEVKGVLAGASTYLTKPVKHEQFQQTLKRVAKWLSVFAANPAS</sequence>
<evidence type="ECO:0000256" key="3">
    <source>
        <dbReference type="PROSITE-ProRule" id="PRU00169"/>
    </source>
</evidence>
<dbReference type="KEGG" id="tdu:QJT80_12530"/>
<proteinExistence type="predicted"/>
<dbReference type="PANTHER" id="PTHR44591:SF14">
    <property type="entry name" value="PROTEIN PILG"/>
    <property type="match status" value="1"/>
</dbReference>
<dbReference type="CDD" id="cd17574">
    <property type="entry name" value="REC_OmpR"/>
    <property type="match status" value="1"/>
</dbReference>
<protein>
    <submittedName>
        <fullName evidence="5">Response regulator</fullName>
    </submittedName>
</protein>
<dbReference type="PANTHER" id="PTHR44591">
    <property type="entry name" value="STRESS RESPONSE REGULATOR PROTEIN 1"/>
    <property type="match status" value="1"/>
</dbReference>
<dbReference type="SUPFAM" id="SSF52172">
    <property type="entry name" value="CheY-like"/>
    <property type="match status" value="1"/>
</dbReference>
<gene>
    <name evidence="5" type="ORF">QJT80_12530</name>
</gene>
<keyword evidence="2" id="KW-0902">Two-component regulatory system</keyword>
<evidence type="ECO:0000256" key="2">
    <source>
        <dbReference type="ARBA" id="ARBA00023012"/>
    </source>
</evidence>
<evidence type="ECO:0000313" key="5">
    <source>
        <dbReference type="EMBL" id="WGZ90307.1"/>
    </source>
</evidence>
<feature type="modified residue" description="4-aspartylphosphate" evidence="3">
    <location>
        <position position="246"/>
    </location>
</feature>
<feature type="domain" description="Response regulatory" evidence="4">
    <location>
        <begin position="197"/>
        <end position="313"/>
    </location>
</feature>
<dbReference type="PROSITE" id="PS50110">
    <property type="entry name" value="RESPONSE_REGULATORY"/>
    <property type="match status" value="1"/>
</dbReference>
<dbReference type="InterPro" id="IPR011006">
    <property type="entry name" value="CheY-like_superfamily"/>
</dbReference>
<reference evidence="5" key="2">
    <citation type="submission" date="2023-04" db="EMBL/GenBank/DDBJ databases">
        <authorList>
            <person name="Beletskiy A.V."/>
            <person name="Mardanov A.V."/>
            <person name="Ravin N.V."/>
        </authorList>
    </citation>
    <scope>NUCLEOTIDE SEQUENCE</scope>
    <source>
        <strain evidence="5">GKL-01</strain>
    </source>
</reference>
<name>A0AA95H3B0_9GAMM</name>
<dbReference type="Pfam" id="PF00072">
    <property type="entry name" value="Response_reg"/>
    <property type="match status" value="1"/>
</dbReference>
<organism evidence="5">
    <name type="scientific">Candidatus Thiocaldithrix dubininis</name>
    <dbReference type="NCBI Taxonomy" id="3080823"/>
    <lineage>
        <taxon>Bacteria</taxon>
        <taxon>Pseudomonadati</taxon>
        <taxon>Pseudomonadota</taxon>
        <taxon>Gammaproteobacteria</taxon>
        <taxon>Thiotrichales</taxon>
        <taxon>Thiotrichaceae</taxon>
        <taxon>Candidatus Thiocaldithrix</taxon>
    </lineage>
</organism>
<dbReference type="Gene3D" id="3.40.50.2300">
    <property type="match status" value="1"/>
</dbReference>